<feature type="domain" description="SIS" evidence="5">
    <location>
        <begin position="118"/>
        <end position="258"/>
    </location>
</feature>
<dbReference type="Proteomes" id="UP000296352">
    <property type="component" value="Chromosome"/>
</dbReference>
<evidence type="ECO:0000256" key="2">
    <source>
        <dbReference type="ARBA" id="ARBA00023125"/>
    </source>
</evidence>
<dbReference type="Pfam" id="PF01380">
    <property type="entry name" value="SIS"/>
    <property type="match status" value="1"/>
</dbReference>
<dbReference type="AlphaFoldDB" id="A0A4P7QFJ1"/>
<dbReference type="PANTHER" id="PTHR30514">
    <property type="entry name" value="GLUCOKINASE"/>
    <property type="match status" value="1"/>
</dbReference>
<dbReference type="PROSITE" id="PS51071">
    <property type="entry name" value="HTH_RPIR"/>
    <property type="match status" value="1"/>
</dbReference>
<evidence type="ECO:0000313" key="6">
    <source>
        <dbReference type="EMBL" id="QCB27387.1"/>
    </source>
</evidence>
<protein>
    <submittedName>
        <fullName evidence="6">Putative HTH-type transcriptional regulator YbbH</fullName>
    </submittedName>
</protein>
<dbReference type="InterPro" id="IPR047640">
    <property type="entry name" value="RpiR-like"/>
</dbReference>
<keyword evidence="1" id="KW-0805">Transcription regulation</keyword>
<evidence type="ECO:0000256" key="3">
    <source>
        <dbReference type="ARBA" id="ARBA00023163"/>
    </source>
</evidence>
<dbReference type="GO" id="GO:0097367">
    <property type="term" value="F:carbohydrate derivative binding"/>
    <property type="evidence" value="ECO:0007669"/>
    <property type="project" value="InterPro"/>
</dbReference>
<gene>
    <name evidence="6" type="primary">ybbH</name>
    <name evidence="6" type="ORF">CENDO_00385</name>
</gene>
<keyword evidence="7" id="KW-1185">Reference proteome</keyword>
<dbReference type="Gene3D" id="1.10.10.10">
    <property type="entry name" value="Winged helix-like DNA-binding domain superfamily/Winged helix DNA-binding domain"/>
    <property type="match status" value="1"/>
</dbReference>
<dbReference type="Gene3D" id="3.40.50.10490">
    <property type="entry name" value="Glucose-6-phosphate isomerase like protein, domain 1"/>
    <property type="match status" value="1"/>
</dbReference>
<dbReference type="KEGG" id="cee:CENDO_00385"/>
<name>A0A4P7QFJ1_9CORY</name>
<dbReference type="InterPro" id="IPR036388">
    <property type="entry name" value="WH-like_DNA-bd_sf"/>
</dbReference>
<dbReference type="EMBL" id="CP039247">
    <property type="protein sequence ID" value="QCB27387.1"/>
    <property type="molecule type" value="Genomic_DNA"/>
</dbReference>
<dbReference type="InterPro" id="IPR035472">
    <property type="entry name" value="RpiR-like_SIS"/>
</dbReference>
<dbReference type="PANTHER" id="PTHR30514:SF1">
    <property type="entry name" value="HTH-TYPE TRANSCRIPTIONAL REGULATOR HEXR-RELATED"/>
    <property type="match status" value="1"/>
</dbReference>
<dbReference type="InterPro" id="IPR046348">
    <property type="entry name" value="SIS_dom_sf"/>
</dbReference>
<dbReference type="GO" id="GO:0003700">
    <property type="term" value="F:DNA-binding transcription factor activity"/>
    <property type="evidence" value="ECO:0007669"/>
    <property type="project" value="InterPro"/>
</dbReference>
<dbReference type="CDD" id="cd05013">
    <property type="entry name" value="SIS_RpiR"/>
    <property type="match status" value="1"/>
</dbReference>
<proteinExistence type="predicted"/>
<keyword evidence="2" id="KW-0238">DNA-binding</keyword>
<dbReference type="PROSITE" id="PS51464">
    <property type="entry name" value="SIS"/>
    <property type="match status" value="1"/>
</dbReference>
<dbReference type="InterPro" id="IPR009057">
    <property type="entry name" value="Homeodomain-like_sf"/>
</dbReference>
<dbReference type="SUPFAM" id="SSF46689">
    <property type="entry name" value="Homeodomain-like"/>
    <property type="match status" value="1"/>
</dbReference>
<evidence type="ECO:0000259" key="4">
    <source>
        <dbReference type="PROSITE" id="PS51071"/>
    </source>
</evidence>
<dbReference type="SUPFAM" id="SSF53697">
    <property type="entry name" value="SIS domain"/>
    <property type="match status" value="1"/>
</dbReference>
<dbReference type="InterPro" id="IPR001347">
    <property type="entry name" value="SIS_dom"/>
</dbReference>
<evidence type="ECO:0000259" key="5">
    <source>
        <dbReference type="PROSITE" id="PS51464"/>
    </source>
</evidence>
<reference evidence="6 7" key="1">
    <citation type="submission" date="2019-04" db="EMBL/GenBank/DDBJ databases">
        <title>Corynebacterium endometrii sp. nov., isolated from the uterus of a cow with endometritis.</title>
        <authorList>
            <person name="Ballas P."/>
            <person name="Ruckert C."/>
            <person name="Wagener K."/>
            <person name="Drillich M."/>
            <person name="Kaempfer P."/>
            <person name="Busse H.-J."/>
            <person name="Ehling-Schulz M."/>
        </authorList>
    </citation>
    <scope>NUCLEOTIDE SEQUENCE [LARGE SCALE GENOMIC DNA]</scope>
    <source>
        <strain evidence="6 7">LMM-1653</strain>
    </source>
</reference>
<keyword evidence="3" id="KW-0804">Transcription</keyword>
<dbReference type="GO" id="GO:1901135">
    <property type="term" value="P:carbohydrate derivative metabolic process"/>
    <property type="evidence" value="ECO:0007669"/>
    <property type="project" value="InterPro"/>
</dbReference>
<sequence length="276" mass="29114">MPKSEARVAKAVISDPLWAAHATSVELAQKAQSSTATITRLSKSLGFSNFASFKRGLIKATSVREADMRATGLTSGIATGGITEEDTLADLAGKIAFHEARSIEQTARSLDLEALDTVAQAIAKHRRLVLMGVGASGLVANDLVQKLQRIGVDCIYNPDTHMQLVNAAMAYPKTAVIGLSFSGHTQEVIEGLRLAKTNGAVSVAITGSGDSPAAASADITLKIHAHEVELRAAALASRMAQFVIADIIFARVAQLMFTDLSEALEKTRAATDPHKL</sequence>
<evidence type="ECO:0000313" key="7">
    <source>
        <dbReference type="Proteomes" id="UP000296352"/>
    </source>
</evidence>
<evidence type="ECO:0000256" key="1">
    <source>
        <dbReference type="ARBA" id="ARBA00023015"/>
    </source>
</evidence>
<accession>A0A4P7QFJ1</accession>
<organism evidence="6 7">
    <name type="scientific">Corynebacterium endometrii</name>
    <dbReference type="NCBI Taxonomy" id="2488819"/>
    <lineage>
        <taxon>Bacteria</taxon>
        <taxon>Bacillati</taxon>
        <taxon>Actinomycetota</taxon>
        <taxon>Actinomycetes</taxon>
        <taxon>Mycobacteriales</taxon>
        <taxon>Corynebacteriaceae</taxon>
        <taxon>Corynebacterium</taxon>
    </lineage>
</organism>
<dbReference type="Pfam" id="PF01418">
    <property type="entry name" value="HTH_6"/>
    <property type="match status" value="1"/>
</dbReference>
<feature type="domain" description="HTH rpiR-type" evidence="4">
    <location>
        <begin position="1"/>
        <end position="64"/>
    </location>
</feature>
<dbReference type="InterPro" id="IPR000281">
    <property type="entry name" value="HTH_RpiR"/>
</dbReference>
<dbReference type="GO" id="GO:0003677">
    <property type="term" value="F:DNA binding"/>
    <property type="evidence" value="ECO:0007669"/>
    <property type="project" value="UniProtKB-KW"/>
</dbReference>